<evidence type="ECO:0000313" key="8">
    <source>
        <dbReference type="Proteomes" id="UP001218412"/>
    </source>
</evidence>
<evidence type="ECO:0000256" key="3">
    <source>
        <dbReference type="ARBA" id="ARBA00022989"/>
    </source>
</evidence>
<keyword evidence="3 5" id="KW-1133">Transmembrane helix</keyword>
<comment type="subcellular location">
    <subcellularLocation>
        <location evidence="1">Membrane</location>
    </subcellularLocation>
</comment>
<organism evidence="7 8">
    <name type="scientific">Paracoccus stylophorae</name>
    <dbReference type="NCBI Taxonomy" id="659350"/>
    <lineage>
        <taxon>Bacteria</taxon>
        <taxon>Pseudomonadati</taxon>
        <taxon>Pseudomonadota</taxon>
        <taxon>Alphaproteobacteria</taxon>
        <taxon>Rhodobacterales</taxon>
        <taxon>Paracoccaceae</taxon>
        <taxon>Paracoccus</taxon>
    </lineage>
</organism>
<dbReference type="Gene3D" id="1.20.120.550">
    <property type="entry name" value="Membrane associated eicosanoid/glutathione metabolism-like domain"/>
    <property type="match status" value="1"/>
</dbReference>
<gene>
    <name evidence="7" type="ORF">JHW45_07300</name>
</gene>
<evidence type="ECO:0000313" key="7">
    <source>
        <dbReference type="EMBL" id="WCR12128.1"/>
    </source>
</evidence>
<dbReference type="RefSeq" id="WP_272860229.1">
    <property type="nucleotide sequence ID" value="NZ_CP067134.1"/>
</dbReference>
<dbReference type="PANTHER" id="PTHR35371">
    <property type="entry name" value="INNER MEMBRANE PROTEIN"/>
    <property type="match status" value="1"/>
</dbReference>
<dbReference type="InterPro" id="IPR023352">
    <property type="entry name" value="MAPEG-like_dom_sf"/>
</dbReference>
<evidence type="ECO:0000256" key="1">
    <source>
        <dbReference type="ARBA" id="ARBA00004370"/>
    </source>
</evidence>
<proteinExistence type="predicted"/>
<sequence length="131" mass="14129">MTPELTVLALACLLQCAQFVSIAIPANMQIGTDYMASPRDTDPPRELSVSAGRLRRAFLNHFEGLTLFAPAALIIAVSAQSTGFTAACAWAYLIARIVYVPAYVLGWTPWRSLIWAVGFAATLLMLLAALV</sequence>
<keyword evidence="8" id="KW-1185">Reference proteome</keyword>
<dbReference type="InterPro" id="IPR001129">
    <property type="entry name" value="Membr-assoc_MAPEG"/>
</dbReference>
<keyword evidence="2 5" id="KW-0812">Transmembrane</keyword>
<feature type="transmembrane region" description="Helical" evidence="5">
    <location>
        <begin position="84"/>
        <end position="106"/>
    </location>
</feature>
<accession>A0ABY7T0C4</accession>
<feature type="signal peptide" evidence="6">
    <location>
        <begin position="1"/>
        <end position="22"/>
    </location>
</feature>
<keyword evidence="6" id="KW-0732">Signal</keyword>
<reference evidence="7 8" key="1">
    <citation type="submission" date="2021-01" db="EMBL/GenBank/DDBJ databases">
        <title>Biogeographic distribution of Paracoccus.</title>
        <authorList>
            <person name="Hollensteiner J."/>
            <person name="Leineberger J."/>
            <person name="Brinkhoff T."/>
            <person name="Daniel R."/>
        </authorList>
    </citation>
    <scope>NUCLEOTIDE SEQUENCE [LARGE SCALE GENOMIC DNA]</scope>
    <source>
        <strain evidence="7 8">LMG25392</strain>
    </source>
</reference>
<name>A0ABY7T0C4_9RHOB</name>
<evidence type="ECO:0000256" key="4">
    <source>
        <dbReference type="ARBA" id="ARBA00023136"/>
    </source>
</evidence>
<dbReference type="SUPFAM" id="SSF161084">
    <property type="entry name" value="MAPEG domain-like"/>
    <property type="match status" value="1"/>
</dbReference>
<evidence type="ECO:0000256" key="6">
    <source>
        <dbReference type="SAM" id="SignalP"/>
    </source>
</evidence>
<feature type="chain" id="PRO_5046683514" evidence="6">
    <location>
        <begin position="23"/>
        <end position="131"/>
    </location>
</feature>
<dbReference type="PANTHER" id="PTHR35371:SF1">
    <property type="entry name" value="BLR7753 PROTEIN"/>
    <property type="match status" value="1"/>
</dbReference>
<dbReference type="Pfam" id="PF01124">
    <property type="entry name" value="MAPEG"/>
    <property type="match status" value="1"/>
</dbReference>
<dbReference type="Proteomes" id="UP001218412">
    <property type="component" value="Chromosome"/>
</dbReference>
<keyword evidence="4 5" id="KW-0472">Membrane</keyword>
<feature type="transmembrane region" description="Helical" evidence="5">
    <location>
        <begin position="112"/>
        <end position="130"/>
    </location>
</feature>
<dbReference type="EMBL" id="CP067134">
    <property type="protein sequence ID" value="WCR12128.1"/>
    <property type="molecule type" value="Genomic_DNA"/>
</dbReference>
<evidence type="ECO:0000256" key="5">
    <source>
        <dbReference type="SAM" id="Phobius"/>
    </source>
</evidence>
<evidence type="ECO:0000256" key="2">
    <source>
        <dbReference type="ARBA" id="ARBA00022692"/>
    </source>
</evidence>
<protein>
    <submittedName>
        <fullName evidence="7">MAPEG family protein</fullName>
    </submittedName>
</protein>
<feature type="transmembrane region" description="Helical" evidence="5">
    <location>
        <begin position="58"/>
        <end position="77"/>
    </location>
</feature>